<protein>
    <recommendedName>
        <fullName evidence="4">Cyclic nucleotide-binding domain-containing protein</fullName>
    </recommendedName>
</protein>
<gene>
    <name evidence="5" type="primary">Contig9028.g9655</name>
    <name evidence="5" type="ORF">STYLEM_7228</name>
</gene>
<sequence length="1064" mass="123949">MKVRREIVQIPKEKNKKKKCCSSFCRKIKSAQKIIKLRFEAVDAYQIVKTVVNSFMIPFQVAFDAPFTNTTLFDLATDAINYLFLLDILITFRTSRLNLLTGEEIKDPKLIAKDYILSWSFWIDLISFIPIDKLGTSDTLSLFNILKTILKLLNIIFIQLVVIHMLGCLYYYVCTINKTWYPPSDSLQPDALNFYNDQDYVEKYWTAIYYAVLIYSVNDIGATAVVERALVGYLGIFFAIFNANMFGLISMLIQDLNQGKYIYLAETQTAAAAMNTFKLPTTIERLVKNYIVMTQKQRAQPQELKSFLDKISNSLKLKVYIHELQPLFLTNIYIGQVFKNTHQSTIDQMIKHMNLNLAYPEEIILTQGDTILVSGICNVIQKDQIKNEDQVIRQLKKNEFFGLQIFLGNHAETSSNFKIYFFKKLSEDDKDSLIFNFKIVNFEKGNMILNPGDISQSLMLVSKGIVEVYTHVNKNTEFPIEFLRRGAVICHHLFLFKKPVLLPFRCQTNVELMVLSLNKVQLLIRKNPNSSLNLEMQKIFQDFATLGYDRLFMDCLAGFQTDNRKDPAKYERNCIQNRIIKNSGIFVLTNYREKNKKPQINEILRDLIQKKKEMIKLQKNNLASLMKNYGKNGAKNKEVIEIVTPPSEVKKIQIFVYNIQRQVQYQAQQIESISRRFKFAFNDGTGLQGFIKREKFKQKRGQQIIFGNLEDEIYNQFYTNETLNDDTGKIGKSLFSSANKKIQLESQQITLNNEENKTFSFKFEDTDILSRLAKQSTLNSKSPTIHQKVQSLTNPNNDYEQFNTSHVSNHIADESILDTLENDRVISVKEMLQSKLIENLKQQTMLKAKISQQSKSPQNTTRQLQQMPTIQNLSPISEKADKFFNSPFTQNYEKRKLLENFLLEQENQVDRDNDIFGKRLRNMIIVPNFKNEIKKELESLGMNFSQEAKRNDKHLLGVEWHQQQQQNESKSQFSDQSINNSKQVYNQRDIRLIKNELQDFEKNIIPNTPSFQVKEDLQRYEVDIADRGNQQRQGKIVKKKKKKVHSQSGQRKNAQLWENENIQF</sequence>
<dbReference type="Proteomes" id="UP000039865">
    <property type="component" value="Unassembled WGS sequence"/>
</dbReference>
<dbReference type="GO" id="GO:0005249">
    <property type="term" value="F:voltage-gated potassium channel activity"/>
    <property type="evidence" value="ECO:0007669"/>
    <property type="project" value="TreeGrafter"/>
</dbReference>
<dbReference type="InParanoid" id="A0A078ABU8"/>
<dbReference type="EMBL" id="CCKQ01006918">
    <property type="protein sequence ID" value="CDW78253.1"/>
    <property type="molecule type" value="Genomic_DNA"/>
</dbReference>
<keyword evidence="6" id="KW-1185">Reference proteome</keyword>
<proteinExistence type="predicted"/>
<organism evidence="5 6">
    <name type="scientific">Stylonychia lemnae</name>
    <name type="common">Ciliate</name>
    <dbReference type="NCBI Taxonomy" id="5949"/>
    <lineage>
        <taxon>Eukaryota</taxon>
        <taxon>Sar</taxon>
        <taxon>Alveolata</taxon>
        <taxon>Ciliophora</taxon>
        <taxon>Intramacronucleata</taxon>
        <taxon>Spirotrichea</taxon>
        <taxon>Stichotrichia</taxon>
        <taxon>Sporadotrichida</taxon>
        <taxon>Oxytrichidae</taxon>
        <taxon>Stylonychinae</taxon>
        <taxon>Stylonychia</taxon>
    </lineage>
</organism>
<dbReference type="SUPFAM" id="SSF51206">
    <property type="entry name" value="cAMP-binding domain-like"/>
    <property type="match status" value="2"/>
</dbReference>
<dbReference type="AlphaFoldDB" id="A0A078ABU8"/>
<dbReference type="SUPFAM" id="SSF81324">
    <property type="entry name" value="Voltage-gated potassium channels"/>
    <property type="match status" value="1"/>
</dbReference>
<dbReference type="OMA" id="WENENIQ"/>
<dbReference type="Gene3D" id="2.60.120.10">
    <property type="entry name" value="Jelly Rolls"/>
    <property type="match status" value="2"/>
</dbReference>
<feature type="transmembrane region" description="Helical" evidence="3">
    <location>
        <begin position="152"/>
        <end position="173"/>
    </location>
</feature>
<dbReference type="PANTHER" id="PTHR10217">
    <property type="entry name" value="VOLTAGE AND LIGAND GATED POTASSIUM CHANNEL"/>
    <property type="match status" value="1"/>
</dbReference>
<dbReference type="InterPro" id="IPR014710">
    <property type="entry name" value="RmlC-like_jellyroll"/>
</dbReference>
<keyword evidence="1" id="KW-0175">Coiled coil</keyword>
<evidence type="ECO:0000259" key="4">
    <source>
        <dbReference type="PROSITE" id="PS50042"/>
    </source>
</evidence>
<dbReference type="OrthoDB" id="313376at2759"/>
<dbReference type="PANTHER" id="PTHR10217:SF435">
    <property type="entry name" value="POTASSIUM VOLTAGE-GATED CHANNEL PROTEIN EAG"/>
    <property type="match status" value="1"/>
</dbReference>
<accession>A0A078ABU8</accession>
<dbReference type="Pfam" id="PF00027">
    <property type="entry name" value="cNMP_binding"/>
    <property type="match status" value="1"/>
</dbReference>
<dbReference type="GO" id="GO:0005886">
    <property type="term" value="C:plasma membrane"/>
    <property type="evidence" value="ECO:0007669"/>
    <property type="project" value="TreeGrafter"/>
</dbReference>
<evidence type="ECO:0000256" key="3">
    <source>
        <dbReference type="SAM" id="Phobius"/>
    </source>
</evidence>
<dbReference type="CDD" id="cd00038">
    <property type="entry name" value="CAP_ED"/>
    <property type="match status" value="1"/>
</dbReference>
<dbReference type="InterPro" id="IPR018490">
    <property type="entry name" value="cNMP-bd_dom_sf"/>
</dbReference>
<name>A0A078ABU8_STYLE</name>
<dbReference type="InterPro" id="IPR000595">
    <property type="entry name" value="cNMP-bd_dom"/>
</dbReference>
<feature type="transmembrane region" description="Helical" evidence="3">
    <location>
        <begin position="233"/>
        <end position="253"/>
    </location>
</feature>
<feature type="region of interest" description="Disordered" evidence="2">
    <location>
        <begin position="1040"/>
        <end position="1064"/>
    </location>
</feature>
<dbReference type="InterPro" id="IPR050818">
    <property type="entry name" value="KCNH_animal-type"/>
</dbReference>
<feature type="coiled-coil region" evidence="1">
    <location>
        <begin position="600"/>
        <end position="628"/>
    </location>
</feature>
<keyword evidence="3" id="KW-0812">Transmembrane</keyword>
<evidence type="ECO:0000313" key="5">
    <source>
        <dbReference type="EMBL" id="CDW78253.1"/>
    </source>
</evidence>
<evidence type="ECO:0000256" key="1">
    <source>
        <dbReference type="SAM" id="Coils"/>
    </source>
</evidence>
<dbReference type="GO" id="GO:0042391">
    <property type="term" value="P:regulation of membrane potential"/>
    <property type="evidence" value="ECO:0007669"/>
    <property type="project" value="TreeGrafter"/>
</dbReference>
<reference evidence="5 6" key="1">
    <citation type="submission" date="2014-06" db="EMBL/GenBank/DDBJ databases">
        <authorList>
            <person name="Swart Estienne"/>
        </authorList>
    </citation>
    <scope>NUCLEOTIDE SEQUENCE [LARGE SCALE GENOMIC DNA]</scope>
    <source>
        <strain evidence="5 6">130c</strain>
    </source>
</reference>
<feature type="compositionally biased region" description="Polar residues" evidence="2">
    <location>
        <begin position="1046"/>
        <end position="1064"/>
    </location>
</feature>
<keyword evidence="3" id="KW-1133">Transmembrane helix</keyword>
<keyword evidence="3" id="KW-0472">Membrane</keyword>
<evidence type="ECO:0000256" key="2">
    <source>
        <dbReference type="SAM" id="MobiDB-lite"/>
    </source>
</evidence>
<evidence type="ECO:0000313" key="6">
    <source>
        <dbReference type="Proteomes" id="UP000039865"/>
    </source>
</evidence>
<feature type="domain" description="Cyclic nucleotide-binding" evidence="4">
    <location>
        <begin position="421"/>
        <end position="524"/>
    </location>
</feature>
<feature type="transmembrane region" description="Helical" evidence="3">
    <location>
        <begin position="207"/>
        <end position="226"/>
    </location>
</feature>
<dbReference type="PROSITE" id="PS50042">
    <property type="entry name" value="CNMP_BINDING_3"/>
    <property type="match status" value="1"/>
</dbReference>